<name>K1QUA4_MAGGI</name>
<dbReference type="AlphaFoldDB" id="K1QUA4"/>
<dbReference type="InParanoid" id="K1QUA4"/>
<dbReference type="HOGENOM" id="CLU_2028917_0_0_1"/>
<organism evidence="1">
    <name type="scientific">Magallana gigas</name>
    <name type="common">Pacific oyster</name>
    <name type="synonym">Crassostrea gigas</name>
    <dbReference type="NCBI Taxonomy" id="29159"/>
    <lineage>
        <taxon>Eukaryota</taxon>
        <taxon>Metazoa</taxon>
        <taxon>Spiralia</taxon>
        <taxon>Lophotrochozoa</taxon>
        <taxon>Mollusca</taxon>
        <taxon>Bivalvia</taxon>
        <taxon>Autobranchia</taxon>
        <taxon>Pteriomorphia</taxon>
        <taxon>Ostreida</taxon>
        <taxon>Ostreoidea</taxon>
        <taxon>Ostreidae</taxon>
        <taxon>Magallana</taxon>
    </lineage>
</organism>
<gene>
    <name evidence="1" type="ORF">CGI_10012256</name>
</gene>
<reference evidence="1" key="1">
    <citation type="journal article" date="2012" name="Nature">
        <title>The oyster genome reveals stress adaptation and complexity of shell formation.</title>
        <authorList>
            <person name="Zhang G."/>
            <person name="Fang X."/>
            <person name="Guo X."/>
            <person name="Li L."/>
            <person name="Luo R."/>
            <person name="Xu F."/>
            <person name="Yang P."/>
            <person name="Zhang L."/>
            <person name="Wang X."/>
            <person name="Qi H."/>
            <person name="Xiong Z."/>
            <person name="Que H."/>
            <person name="Xie Y."/>
            <person name="Holland P.W."/>
            <person name="Paps J."/>
            <person name="Zhu Y."/>
            <person name="Wu F."/>
            <person name="Chen Y."/>
            <person name="Wang J."/>
            <person name="Peng C."/>
            <person name="Meng J."/>
            <person name="Yang L."/>
            <person name="Liu J."/>
            <person name="Wen B."/>
            <person name="Zhang N."/>
            <person name="Huang Z."/>
            <person name="Zhu Q."/>
            <person name="Feng Y."/>
            <person name="Mount A."/>
            <person name="Hedgecock D."/>
            <person name="Xu Z."/>
            <person name="Liu Y."/>
            <person name="Domazet-Loso T."/>
            <person name="Du Y."/>
            <person name="Sun X."/>
            <person name="Zhang S."/>
            <person name="Liu B."/>
            <person name="Cheng P."/>
            <person name="Jiang X."/>
            <person name="Li J."/>
            <person name="Fan D."/>
            <person name="Wang W."/>
            <person name="Fu W."/>
            <person name="Wang T."/>
            <person name="Wang B."/>
            <person name="Zhang J."/>
            <person name="Peng Z."/>
            <person name="Li Y."/>
            <person name="Li N."/>
            <person name="Wang J."/>
            <person name="Chen M."/>
            <person name="He Y."/>
            <person name="Tan F."/>
            <person name="Song X."/>
            <person name="Zheng Q."/>
            <person name="Huang R."/>
            <person name="Yang H."/>
            <person name="Du X."/>
            <person name="Chen L."/>
            <person name="Yang M."/>
            <person name="Gaffney P.M."/>
            <person name="Wang S."/>
            <person name="Luo L."/>
            <person name="She Z."/>
            <person name="Ming Y."/>
            <person name="Huang W."/>
            <person name="Zhang S."/>
            <person name="Huang B."/>
            <person name="Zhang Y."/>
            <person name="Qu T."/>
            <person name="Ni P."/>
            <person name="Miao G."/>
            <person name="Wang J."/>
            <person name="Wang Q."/>
            <person name="Steinberg C.E."/>
            <person name="Wang H."/>
            <person name="Li N."/>
            <person name="Qian L."/>
            <person name="Zhang G."/>
            <person name="Li Y."/>
            <person name="Yang H."/>
            <person name="Liu X."/>
            <person name="Wang J."/>
            <person name="Yin Y."/>
            <person name="Wang J."/>
        </authorList>
    </citation>
    <scope>NUCLEOTIDE SEQUENCE [LARGE SCALE GENOMIC DNA]</scope>
    <source>
        <strain evidence="1">05x7-T-G4-1.051#20</strain>
    </source>
</reference>
<dbReference type="EMBL" id="JH815922">
    <property type="protein sequence ID" value="EKC25111.1"/>
    <property type="molecule type" value="Genomic_DNA"/>
</dbReference>
<proteinExistence type="predicted"/>
<accession>K1QUA4</accession>
<sequence length="122" mass="13357">MGFAVTNVEIPALQPTMESTNGECPPDLALAAIEISLTVGRKQLYETCFEHGVNIDGDSVFHTWKKLKSKMKSAQPTVDFLGNIPHVPKLAAKEKSKPSTGSKDGSIFEVINEIRTGEQNWN</sequence>
<protein>
    <submittedName>
        <fullName evidence="1">Uncharacterized protein</fullName>
    </submittedName>
</protein>
<evidence type="ECO:0000313" key="1">
    <source>
        <dbReference type="EMBL" id="EKC25111.1"/>
    </source>
</evidence>